<dbReference type="PANTHER" id="PTHR23514:SF13">
    <property type="entry name" value="INNER MEMBRANE PROTEIN YBJJ"/>
    <property type="match status" value="1"/>
</dbReference>
<comment type="caution">
    <text evidence="6">The sequence shown here is derived from an EMBL/GenBank/DDBJ whole genome shotgun (WGS) entry which is preliminary data.</text>
</comment>
<dbReference type="InterPro" id="IPR011701">
    <property type="entry name" value="MFS"/>
</dbReference>
<feature type="transmembrane region" description="Helical" evidence="5">
    <location>
        <begin position="334"/>
        <end position="357"/>
    </location>
</feature>
<evidence type="ECO:0000256" key="2">
    <source>
        <dbReference type="ARBA" id="ARBA00022692"/>
    </source>
</evidence>
<feature type="transmembrane region" description="Helical" evidence="5">
    <location>
        <begin position="275"/>
        <end position="295"/>
    </location>
</feature>
<feature type="transmembrane region" description="Helical" evidence="5">
    <location>
        <begin position="210"/>
        <end position="228"/>
    </location>
</feature>
<dbReference type="Proteomes" id="UP001500279">
    <property type="component" value="Unassembled WGS sequence"/>
</dbReference>
<feature type="transmembrane region" description="Helical" evidence="5">
    <location>
        <begin position="168"/>
        <end position="189"/>
    </location>
</feature>
<feature type="transmembrane region" description="Helical" evidence="5">
    <location>
        <begin position="301"/>
        <end position="322"/>
    </location>
</feature>
<reference evidence="7" key="1">
    <citation type="journal article" date="2019" name="Int. J. Syst. Evol. Microbiol.">
        <title>The Global Catalogue of Microorganisms (GCM) 10K type strain sequencing project: providing services to taxonomists for standard genome sequencing and annotation.</title>
        <authorList>
            <consortium name="The Broad Institute Genomics Platform"/>
            <consortium name="The Broad Institute Genome Sequencing Center for Infectious Disease"/>
            <person name="Wu L."/>
            <person name="Ma J."/>
        </authorList>
    </citation>
    <scope>NUCLEOTIDE SEQUENCE [LARGE SCALE GENOMIC DNA]</scope>
    <source>
        <strain evidence="7">JCM 15503</strain>
    </source>
</reference>
<dbReference type="RefSeq" id="WP_231011032.1">
    <property type="nucleotide sequence ID" value="NZ_BAAAEW010000042.1"/>
</dbReference>
<accession>A0ABP3VP75</accession>
<feature type="transmembrane region" description="Helical" evidence="5">
    <location>
        <begin position="76"/>
        <end position="93"/>
    </location>
</feature>
<feature type="transmembrane region" description="Helical" evidence="5">
    <location>
        <begin position="140"/>
        <end position="162"/>
    </location>
</feature>
<organism evidence="6 7">
    <name type="scientific">Ideonella azotifigens</name>
    <dbReference type="NCBI Taxonomy" id="513160"/>
    <lineage>
        <taxon>Bacteria</taxon>
        <taxon>Pseudomonadati</taxon>
        <taxon>Pseudomonadota</taxon>
        <taxon>Betaproteobacteria</taxon>
        <taxon>Burkholderiales</taxon>
        <taxon>Sphaerotilaceae</taxon>
        <taxon>Ideonella</taxon>
    </lineage>
</organism>
<evidence type="ECO:0000313" key="7">
    <source>
        <dbReference type="Proteomes" id="UP001500279"/>
    </source>
</evidence>
<evidence type="ECO:0000256" key="3">
    <source>
        <dbReference type="ARBA" id="ARBA00022989"/>
    </source>
</evidence>
<feature type="transmembrane region" description="Helical" evidence="5">
    <location>
        <begin position="105"/>
        <end position="128"/>
    </location>
</feature>
<dbReference type="InterPro" id="IPR051788">
    <property type="entry name" value="MFS_Transporter"/>
</dbReference>
<evidence type="ECO:0000313" key="6">
    <source>
        <dbReference type="EMBL" id="GAA0765365.1"/>
    </source>
</evidence>
<keyword evidence="7" id="KW-1185">Reference proteome</keyword>
<feature type="transmembrane region" description="Helical" evidence="5">
    <location>
        <begin position="363"/>
        <end position="383"/>
    </location>
</feature>
<dbReference type="PANTHER" id="PTHR23514">
    <property type="entry name" value="BYPASS OF STOP CODON PROTEIN 6"/>
    <property type="match status" value="1"/>
</dbReference>
<dbReference type="SUPFAM" id="SSF103473">
    <property type="entry name" value="MFS general substrate transporter"/>
    <property type="match status" value="1"/>
</dbReference>
<feature type="transmembrane region" description="Helical" evidence="5">
    <location>
        <begin position="51"/>
        <end position="69"/>
    </location>
</feature>
<keyword evidence="4 5" id="KW-0472">Membrane</keyword>
<evidence type="ECO:0000256" key="4">
    <source>
        <dbReference type="ARBA" id="ARBA00023136"/>
    </source>
</evidence>
<dbReference type="EMBL" id="BAAAEW010000042">
    <property type="protein sequence ID" value="GAA0765365.1"/>
    <property type="molecule type" value="Genomic_DNA"/>
</dbReference>
<sequence>MAATLDAGAAAPRAEHLAMAAVFFANGAGFASWVSRIPAVRDSLHLSEGQLSLALLAMGAGALLAFQLAGRGIAHLGARALTLATGFMFFYALPHPVIVGSLPALAFSLFLLGAANGAMDVAMNALAVEVETRQRKPIMSGLHGLWSAGGLCGAALGGAMAHADISPFWHLSGVAVLLALVTLLARRWLPATLPAPMPEGPRFARPEPGMLGLGAIVFCAFLIEGAMADWSAVYLTGTLGTTAAVGALGYAAFAFAMMAMRLAGDKLLLRWPAPALLRLANALGAAVLTIALAAQQLGLTMVAFVAVALGVATVAPLAFGAAARRSHRGPGHGIAAMATMGYGGFLLGPPMIGWLAHLGGLRLALLVLAALAAVISVLAPQLAEPAPQAQPA</sequence>
<feature type="transmembrane region" description="Helical" evidence="5">
    <location>
        <begin position="240"/>
        <end position="263"/>
    </location>
</feature>
<dbReference type="CDD" id="cd17393">
    <property type="entry name" value="MFS_MosC_like"/>
    <property type="match status" value="1"/>
</dbReference>
<dbReference type="InterPro" id="IPR036259">
    <property type="entry name" value="MFS_trans_sf"/>
</dbReference>
<name>A0ABP3VP75_9BURK</name>
<gene>
    <name evidence="6" type="ORF">GCM10009107_52450</name>
</gene>
<protein>
    <submittedName>
        <fullName evidence="6">MFS transporter</fullName>
    </submittedName>
</protein>
<proteinExistence type="predicted"/>
<keyword evidence="2 5" id="KW-0812">Transmembrane</keyword>
<keyword evidence="3 5" id="KW-1133">Transmembrane helix</keyword>
<dbReference type="Pfam" id="PF07690">
    <property type="entry name" value="MFS_1"/>
    <property type="match status" value="1"/>
</dbReference>
<evidence type="ECO:0000256" key="5">
    <source>
        <dbReference type="SAM" id="Phobius"/>
    </source>
</evidence>
<evidence type="ECO:0000256" key="1">
    <source>
        <dbReference type="ARBA" id="ARBA00004141"/>
    </source>
</evidence>
<dbReference type="Gene3D" id="1.20.1250.20">
    <property type="entry name" value="MFS general substrate transporter like domains"/>
    <property type="match status" value="2"/>
</dbReference>
<comment type="subcellular location">
    <subcellularLocation>
        <location evidence="1">Membrane</location>
        <topology evidence="1">Multi-pass membrane protein</topology>
    </subcellularLocation>
</comment>